<dbReference type="InterPro" id="IPR003599">
    <property type="entry name" value="Ig_sub"/>
</dbReference>
<dbReference type="CDD" id="cd00096">
    <property type="entry name" value="Ig"/>
    <property type="match status" value="3"/>
</dbReference>
<proteinExistence type="predicted"/>
<evidence type="ECO:0000259" key="3">
    <source>
        <dbReference type="PROSITE" id="PS50835"/>
    </source>
</evidence>
<dbReference type="Proteomes" id="UP000314982">
    <property type="component" value="Unassembled WGS sequence"/>
</dbReference>
<keyword evidence="2" id="KW-0393">Immunoglobulin domain</keyword>
<dbReference type="SUPFAM" id="SSF48726">
    <property type="entry name" value="Immunoglobulin"/>
    <property type="match status" value="5"/>
</dbReference>
<evidence type="ECO:0000313" key="4">
    <source>
        <dbReference type="Ensembl" id="ENSHHUP00000053437.1"/>
    </source>
</evidence>
<dbReference type="SMART" id="SM00409">
    <property type="entry name" value="IG"/>
    <property type="match status" value="4"/>
</dbReference>
<feature type="domain" description="Ig-like" evidence="3">
    <location>
        <begin position="275"/>
        <end position="364"/>
    </location>
</feature>
<protein>
    <recommendedName>
        <fullName evidence="3">Ig-like domain-containing protein</fullName>
    </recommendedName>
</protein>
<sequence>EVLLPSGDSIRVSAHDSGIYTCRAINVVGETLCRASLLVLNPKSFIGKTRGRELTAVSLGSAKVQPQKFDLVVGNEFDGEQASEIELEFEFEQEADESQKAVRLVSSELCTVGTPVVLQCLVNGKPHPTAEWYKDGDPVKETRYMIQEKASGHFNLIITNQDSGLYTCKASNPSGEKPAVEQAGARKSPTLLHTVTHDERTSCVVTGSSPMTIVWHKDNIAISPGGSYQISSDKTKYSLQIQNLQLNDHGTYLCKASNSVGTATCSSELRVINKPSFIKTLEASVSSAVGNTLRLEGQVDEDTGVSITWMKDGKKLHQTMDCKQSFEDKVVVLEITKAKLKDSGKYVCTASNDAGSATCPTTLTVQVFVHLQICLLGINCKKTAATNAMQLLYPPTFVKKMEPKLMWKQGIAARMQCTVKGSAELKASWFLNDKELSDGDKYKITFKAGLATLEIIDVNVLDSGNYTCEVSNKAGSESCSTELSAHPPFPSSG</sequence>
<dbReference type="PANTHER" id="PTHR47633">
    <property type="entry name" value="IMMUNOGLOBULIN"/>
    <property type="match status" value="1"/>
</dbReference>
<reference evidence="4" key="2">
    <citation type="submission" date="2025-08" db="UniProtKB">
        <authorList>
            <consortium name="Ensembl"/>
        </authorList>
    </citation>
    <scope>IDENTIFICATION</scope>
</reference>
<evidence type="ECO:0000313" key="5">
    <source>
        <dbReference type="Proteomes" id="UP000314982"/>
    </source>
</evidence>
<dbReference type="InterPro" id="IPR013098">
    <property type="entry name" value="Ig_I-set"/>
</dbReference>
<feature type="domain" description="Ig-like" evidence="3">
    <location>
        <begin position="395"/>
        <end position="484"/>
    </location>
</feature>
<dbReference type="GeneTree" id="ENSGT01110000267173"/>
<reference evidence="4" key="3">
    <citation type="submission" date="2025-09" db="UniProtKB">
        <authorList>
            <consortium name="Ensembl"/>
        </authorList>
    </citation>
    <scope>IDENTIFICATION</scope>
</reference>
<dbReference type="STRING" id="62062.ENSHHUP00000053437"/>
<dbReference type="SMART" id="SM00408">
    <property type="entry name" value="IGc2"/>
    <property type="match status" value="4"/>
</dbReference>
<dbReference type="InterPro" id="IPR036179">
    <property type="entry name" value="Ig-like_dom_sf"/>
</dbReference>
<keyword evidence="1" id="KW-1015">Disulfide bond</keyword>
<evidence type="ECO:0000256" key="2">
    <source>
        <dbReference type="ARBA" id="ARBA00023319"/>
    </source>
</evidence>
<reference evidence="5" key="1">
    <citation type="submission" date="2018-06" db="EMBL/GenBank/DDBJ databases">
        <title>Genome assembly of Danube salmon.</title>
        <authorList>
            <person name="Macqueen D.J."/>
            <person name="Gundappa M.K."/>
        </authorList>
    </citation>
    <scope>NUCLEOTIDE SEQUENCE [LARGE SCALE GENOMIC DNA]</scope>
</reference>
<feature type="domain" description="Ig-like" evidence="3">
    <location>
        <begin position="202"/>
        <end position="270"/>
    </location>
</feature>
<evidence type="ECO:0000256" key="1">
    <source>
        <dbReference type="ARBA" id="ARBA00023157"/>
    </source>
</evidence>
<dbReference type="InterPro" id="IPR007110">
    <property type="entry name" value="Ig-like_dom"/>
</dbReference>
<dbReference type="Gene3D" id="2.60.40.10">
    <property type="entry name" value="Immunoglobulins"/>
    <property type="match status" value="5"/>
</dbReference>
<dbReference type="InterPro" id="IPR013783">
    <property type="entry name" value="Ig-like_fold"/>
</dbReference>
<organism evidence="4 5">
    <name type="scientific">Hucho hucho</name>
    <name type="common">huchen</name>
    <dbReference type="NCBI Taxonomy" id="62062"/>
    <lineage>
        <taxon>Eukaryota</taxon>
        <taxon>Metazoa</taxon>
        <taxon>Chordata</taxon>
        <taxon>Craniata</taxon>
        <taxon>Vertebrata</taxon>
        <taxon>Euteleostomi</taxon>
        <taxon>Actinopterygii</taxon>
        <taxon>Neopterygii</taxon>
        <taxon>Teleostei</taxon>
        <taxon>Protacanthopterygii</taxon>
        <taxon>Salmoniformes</taxon>
        <taxon>Salmonidae</taxon>
        <taxon>Salmoninae</taxon>
        <taxon>Hucho</taxon>
    </lineage>
</organism>
<dbReference type="FunFam" id="2.60.40.10:FF:000022">
    <property type="entry name" value="Cardiac titin"/>
    <property type="match status" value="3"/>
</dbReference>
<dbReference type="FunFam" id="2.60.40.10:FF:000032">
    <property type="entry name" value="palladin isoform X1"/>
    <property type="match status" value="1"/>
</dbReference>
<dbReference type="Pfam" id="PF07679">
    <property type="entry name" value="I-set"/>
    <property type="match status" value="4"/>
</dbReference>
<accession>A0A4W5NQY9</accession>
<dbReference type="AlphaFoldDB" id="A0A4W5NQY9"/>
<keyword evidence="5" id="KW-1185">Reference proteome</keyword>
<dbReference type="PROSITE" id="PS50835">
    <property type="entry name" value="IG_LIKE"/>
    <property type="match status" value="4"/>
</dbReference>
<dbReference type="InterPro" id="IPR003598">
    <property type="entry name" value="Ig_sub2"/>
</dbReference>
<name>A0A4W5NQY9_9TELE</name>
<dbReference type="Ensembl" id="ENSHHUT00000055305.1">
    <property type="protein sequence ID" value="ENSHHUP00000053437.1"/>
    <property type="gene ID" value="ENSHHUG00000032091.1"/>
</dbReference>
<feature type="domain" description="Ig-like" evidence="3">
    <location>
        <begin position="113"/>
        <end position="192"/>
    </location>
</feature>